<proteinExistence type="predicted"/>
<dbReference type="AlphaFoldDB" id="G8UI47"/>
<gene>
    <name evidence="1" type="ordered locus">BFO_3210</name>
</gene>
<evidence type="ECO:0000313" key="1">
    <source>
        <dbReference type="EMBL" id="AEW21178.1"/>
    </source>
</evidence>
<accession>G8UI47</accession>
<reference evidence="2" key="1">
    <citation type="submission" date="2011-12" db="EMBL/GenBank/DDBJ databases">
        <title>Complete sequence of Tannerella forsythia ATCC 43037.</title>
        <authorList>
            <person name="Dewhirst F."/>
            <person name="Tanner A."/>
            <person name="Izard J."/>
            <person name="Brinkac L."/>
            <person name="Durkin A.S."/>
            <person name="Hostetler J."/>
            <person name="Shetty J."/>
            <person name="Torralba M."/>
            <person name="Gill S."/>
            <person name="Nelson K."/>
        </authorList>
    </citation>
    <scope>NUCLEOTIDE SEQUENCE [LARGE SCALE GENOMIC DNA]</scope>
    <source>
        <strain evidence="2">ATCC 43037 / JCM 10827 / CCUG 33226 / KCTC 5666 / FDC 338</strain>
    </source>
</reference>
<evidence type="ECO:0000313" key="2">
    <source>
        <dbReference type="Proteomes" id="UP000005436"/>
    </source>
</evidence>
<dbReference type="HOGENOM" id="CLU_3297767_0_0_10"/>
<keyword evidence="2" id="KW-1185">Reference proteome</keyword>
<dbReference type="Proteomes" id="UP000005436">
    <property type="component" value="Chromosome"/>
</dbReference>
<sequence>MCINGTNTIALSFNNMVFKATTSKCVYLWIIHVKDYFSEI</sequence>
<dbReference type="EMBL" id="CP003191">
    <property type="protein sequence ID" value="AEW21178.1"/>
    <property type="molecule type" value="Genomic_DNA"/>
</dbReference>
<dbReference type="KEGG" id="tfo:BFO_3210"/>
<protein>
    <submittedName>
        <fullName evidence="1">Uncharacterized protein</fullName>
    </submittedName>
</protein>
<name>G8UI47_TANFA</name>
<organism evidence="1 2">
    <name type="scientific">Tannerella forsythia (strain ATCC 43037 / JCM 10827 / CCUG 21028 A / KCTC 5666 / FDC 338)</name>
    <name type="common">Bacteroides forsythus</name>
    <dbReference type="NCBI Taxonomy" id="203275"/>
    <lineage>
        <taxon>Bacteria</taxon>
        <taxon>Pseudomonadati</taxon>
        <taxon>Bacteroidota</taxon>
        <taxon>Bacteroidia</taxon>
        <taxon>Bacteroidales</taxon>
        <taxon>Tannerellaceae</taxon>
        <taxon>Tannerella</taxon>
    </lineage>
</organism>